<dbReference type="eggNOG" id="COG0341">
    <property type="taxonomic scope" value="Bacteria"/>
</dbReference>
<keyword evidence="12" id="KW-1185">Reference proteome</keyword>
<dbReference type="InterPro" id="IPR048634">
    <property type="entry name" value="SecD_SecF_C"/>
</dbReference>
<feature type="transmembrane region" description="Helical" evidence="9">
    <location>
        <begin position="121"/>
        <end position="140"/>
    </location>
</feature>
<evidence type="ECO:0000256" key="7">
    <source>
        <dbReference type="ARBA" id="ARBA00023010"/>
    </source>
</evidence>
<dbReference type="eggNOG" id="COG0342">
    <property type="taxonomic scope" value="Bacteria"/>
</dbReference>
<evidence type="ECO:0000313" key="11">
    <source>
        <dbReference type="EMBL" id="ETX26533.1"/>
    </source>
</evidence>
<evidence type="ECO:0000256" key="8">
    <source>
        <dbReference type="ARBA" id="ARBA00023136"/>
    </source>
</evidence>
<feature type="transmembrane region" description="Helical" evidence="9">
    <location>
        <begin position="206"/>
        <end position="224"/>
    </location>
</feature>
<dbReference type="GO" id="GO:0065002">
    <property type="term" value="P:intracellular protein transmembrane transport"/>
    <property type="evidence" value="ECO:0007669"/>
    <property type="project" value="UniProtKB-UniRule"/>
</dbReference>
<feature type="transmembrane region" description="Helical" evidence="9">
    <location>
        <begin position="324"/>
        <end position="344"/>
    </location>
</feature>
<feature type="transmembrane region" description="Helical" evidence="9">
    <location>
        <begin position="431"/>
        <end position="450"/>
    </location>
</feature>
<feature type="domain" description="Protein export membrane protein SecD/SecF C-terminal" evidence="10">
    <location>
        <begin position="4"/>
        <end position="163"/>
    </location>
</feature>
<keyword evidence="5 9" id="KW-0653">Protein transport</keyword>
<feature type="transmembrane region" description="Helical" evidence="9">
    <location>
        <begin position="456"/>
        <end position="481"/>
    </location>
</feature>
<keyword evidence="7 9" id="KW-0811">Translocation</keyword>
<dbReference type="InterPro" id="IPR055344">
    <property type="entry name" value="SecD_SecF_C_bact"/>
</dbReference>
<dbReference type="PANTHER" id="PTHR30081:SF8">
    <property type="entry name" value="PROTEIN TRANSLOCASE SUBUNIT SECF"/>
    <property type="match status" value="1"/>
</dbReference>
<name>X7F1D9_9RHOB</name>
<dbReference type="GO" id="GO:0005886">
    <property type="term" value="C:plasma membrane"/>
    <property type="evidence" value="ECO:0007669"/>
    <property type="project" value="UniProtKB-SubCell"/>
</dbReference>
<dbReference type="GO" id="GO:0015450">
    <property type="term" value="F:protein-transporting ATPase activity"/>
    <property type="evidence" value="ECO:0007669"/>
    <property type="project" value="InterPro"/>
</dbReference>
<dbReference type="Pfam" id="PF02355">
    <property type="entry name" value="SecD_SecF_C"/>
    <property type="match status" value="2"/>
</dbReference>
<comment type="caution">
    <text evidence="9">Lacks conserved residue(s) required for the propagation of feature annotation.</text>
</comment>
<dbReference type="InterPro" id="IPR022813">
    <property type="entry name" value="SecD/SecF_arch_bac"/>
</dbReference>
<feature type="transmembrane region" description="Helical" evidence="9">
    <location>
        <begin position="48"/>
        <end position="69"/>
    </location>
</feature>
<comment type="subcellular location">
    <subcellularLocation>
        <location evidence="1 9">Cell membrane</location>
        <topology evidence="1 9">Multi-pass membrane protein</topology>
    </subcellularLocation>
</comment>
<dbReference type="HAMAP" id="MF_01464_B">
    <property type="entry name" value="SecF_B"/>
    <property type="match status" value="1"/>
</dbReference>
<keyword evidence="4 9" id="KW-0812">Transmembrane</keyword>
<dbReference type="EMBL" id="JAME01000083">
    <property type="protein sequence ID" value="ETX26533.1"/>
    <property type="molecule type" value="Genomic_DNA"/>
</dbReference>
<accession>X7F1D9</accession>
<keyword evidence="6 9" id="KW-1133">Transmembrane helix</keyword>
<dbReference type="InterPro" id="IPR022646">
    <property type="entry name" value="SecD/SecF_CS"/>
</dbReference>
<keyword evidence="2 9" id="KW-0813">Transport</keyword>
<dbReference type="NCBIfam" id="TIGR00966">
    <property type="entry name" value="transloc_SecF"/>
    <property type="match status" value="1"/>
</dbReference>
<evidence type="ECO:0000256" key="3">
    <source>
        <dbReference type="ARBA" id="ARBA00022475"/>
    </source>
</evidence>
<feature type="domain" description="Protein export membrane protein SecD/SecF C-terminal" evidence="10">
    <location>
        <begin position="297"/>
        <end position="482"/>
    </location>
</feature>
<dbReference type="Pfam" id="PF07549">
    <property type="entry name" value="Sec_GG"/>
    <property type="match status" value="1"/>
</dbReference>
<evidence type="ECO:0000256" key="1">
    <source>
        <dbReference type="ARBA" id="ARBA00004651"/>
    </source>
</evidence>
<feature type="transmembrane region" description="Helical" evidence="9">
    <location>
        <begin position="377"/>
        <end position="394"/>
    </location>
</feature>
<dbReference type="PATRIC" id="fig|1449351.3.peg.4559"/>
<dbReference type="NCBIfam" id="TIGR00916">
    <property type="entry name" value="2A0604s01"/>
    <property type="match status" value="2"/>
</dbReference>
<dbReference type="SUPFAM" id="SSF82866">
    <property type="entry name" value="Multidrug efflux transporter AcrB transmembrane domain"/>
    <property type="match status" value="2"/>
</dbReference>
<feature type="transmembrane region" description="Helical" evidence="9">
    <location>
        <begin position="75"/>
        <end position="93"/>
    </location>
</feature>
<dbReference type="GO" id="GO:0006605">
    <property type="term" value="P:protein targeting"/>
    <property type="evidence" value="ECO:0007669"/>
    <property type="project" value="UniProtKB-UniRule"/>
</dbReference>
<organism evidence="11 12">
    <name type="scientific">Roseivivax isoporae LMG 25204</name>
    <dbReference type="NCBI Taxonomy" id="1449351"/>
    <lineage>
        <taxon>Bacteria</taxon>
        <taxon>Pseudomonadati</taxon>
        <taxon>Pseudomonadota</taxon>
        <taxon>Alphaproteobacteria</taxon>
        <taxon>Rhodobacterales</taxon>
        <taxon>Roseobacteraceae</taxon>
        <taxon>Roseivivax</taxon>
    </lineage>
</organism>
<comment type="caution">
    <text evidence="11">The sequence shown here is derived from an EMBL/GenBank/DDBJ whole genome shotgun (WGS) entry which is preliminary data.</text>
</comment>
<dbReference type="AlphaFoldDB" id="X7F1D9"/>
<dbReference type="FunFam" id="1.20.1640.10:FF:000004">
    <property type="entry name" value="Protein translocase subunit SecD"/>
    <property type="match status" value="1"/>
</dbReference>
<evidence type="ECO:0000256" key="4">
    <source>
        <dbReference type="ARBA" id="ARBA00022692"/>
    </source>
</evidence>
<feature type="transmembrane region" description="Helical" evidence="9">
    <location>
        <begin position="351"/>
        <end position="371"/>
    </location>
</feature>
<evidence type="ECO:0000259" key="10">
    <source>
        <dbReference type="Pfam" id="PF02355"/>
    </source>
</evidence>
<protein>
    <recommendedName>
        <fullName evidence="9">Protein-export membrane protein SecF</fullName>
    </recommendedName>
</protein>
<dbReference type="Gene3D" id="1.20.1640.10">
    <property type="entry name" value="Multidrug efflux transporter AcrB transmembrane domain"/>
    <property type="match status" value="2"/>
</dbReference>
<comment type="subunit">
    <text evidence="9">Forms a complex with SecD. Part of the essential Sec protein translocation apparatus which comprises SecA, SecYEG and auxiliary proteins SecDF-YajC and YidC.</text>
</comment>
<feature type="transmembrane region" description="Helical" evidence="9">
    <location>
        <begin position="20"/>
        <end position="41"/>
    </location>
</feature>
<reference evidence="11 12" key="1">
    <citation type="submission" date="2014-01" db="EMBL/GenBank/DDBJ databases">
        <title>Roseivivax isoporae LMG 25204 Genome Sequencing.</title>
        <authorList>
            <person name="Lai Q."/>
            <person name="Li G."/>
            <person name="Shao Z."/>
        </authorList>
    </citation>
    <scope>NUCLEOTIDE SEQUENCE [LARGE SCALE GENOMIC DNA]</scope>
    <source>
        <strain evidence="11 12">LMG 25204</strain>
    </source>
</reference>
<gene>
    <name evidence="9" type="primary">secF</name>
    <name evidence="11" type="ORF">RISW2_22920</name>
</gene>
<dbReference type="InterPro" id="IPR022645">
    <property type="entry name" value="SecD/SecF_bac"/>
</dbReference>
<evidence type="ECO:0000313" key="12">
    <source>
        <dbReference type="Proteomes" id="UP000023430"/>
    </source>
</evidence>
<dbReference type="InterPro" id="IPR005665">
    <property type="entry name" value="SecF_bac"/>
</dbReference>
<feature type="transmembrane region" description="Helical" evidence="9">
    <location>
        <begin position="146"/>
        <end position="170"/>
    </location>
</feature>
<evidence type="ECO:0000256" key="9">
    <source>
        <dbReference type="HAMAP-Rule" id="MF_01464"/>
    </source>
</evidence>
<keyword evidence="8 9" id="KW-0472">Membrane</keyword>
<evidence type="ECO:0000256" key="5">
    <source>
        <dbReference type="ARBA" id="ARBA00022927"/>
    </source>
</evidence>
<proteinExistence type="inferred from homology"/>
<dbReference type="PANTHER" id="PTHR30081">
    <property type="entry name" value="PROTEIN-EXPORT MEMBRANE PROTEIN SEC"/>
    <property type="match status" value="1"/>
</dbReference>
<evidence type="ECO:0000256" key="6">
    <source>
        <dbReference type="ARBA" id="ARBA00022989"/>
    </source>
</evidence>
<sequence length="502" mass="52874">MPLEIIEERTVGADLGADAIAMGLWTGLAGFALIAAMMIALYGTWGAVAIGALLINVALTISALVLLGATLTLPGIAGLILGMGLAVDANVLINERIREETRAGKRAASAVQSGFDRAYRAILDSNLTTLIATALLFWLGSGPVRGFALTMGLGIAISLFTAVAVVRAAMDIHLRRQRPKTFEIKPLFQFLASARVPSYRFMRARFAGLAVSLALSLASVGLFVSPGLNYGVDFRGGVLIEARSEAPADLGAMRTGMEALNLGEVSLQDSDGGRSVLIRVEEQPGGEAAQTAAAEAVKSVLAEVSPGTDIDRVEIVGPRVSAELAVAGLIAVAAASLAMLGYIWARFDWPYAVGAIATLVLDVTKTVGFLALTGLDFGLTAIAALLTLIGYSVNDKVVVYDRMRENADRHPDMQLRELIDLSINQTLARSLYTSGTALLAMLPMAIWGGAAVQSFAIPMVFGIVVAASSSIFIAAPILLFLGDWRRRNRPVEQATVKRPVAP</sequence>
<comment type="similarity">
    <text evidence="9">Belongs to the SecD/SecF family. SecF subfamily.</text>
</comment>
<dbReference type="PRINTS" id="PR01755">
    <property type="entry name" value="SECFTRNLCASE"/>
</dbReference>
<dbReference type="GO" id="GO:0043952">
    <property type="term" value="P:protein transport by the Sec complex"/>
    <property type="evidence" value="ECO:0007669"/>
    <property type="project" value="UniProtKB-UniRule"/>
</dbReference>
<comment type="function">
    <text evidence="9">Part of the Sec protein translocase complex. Interacts with the SecYEG preprotein conducting channel. SecDF uses the proton motive force (PMF) to complete protein translocation after the ATP-dependent function of SecA.</text>
</comment>
<keyword evidence="3 9" id="KW-1003">Cell membrane</keyword>
<dbReference type="STRING" id="1449351.RISW2_22920"/>
<dbReference type="Proteomes" id="UP000023430">
    <property type="component" value="Unassembled WGS sequence"/>
</dbReference>
<evidence type="ECO:0000256" key="2">
    <source>
        <dbReference type="ARBA" id="ARBA00022448"/>
    </source>
</evidence>